<dbReference type="Proteomes" id="UP000178572">
    <property type="component" value="Unassembled WGS sequence"/>
</dbReference>
<accession>A0A1F6DZU9</accession>
<proteinExistence type="predicted"/>
<gene>
    <name evidence="1" type="ORF">A3C21_01090</name>
</gene>
<protein>
    <submittedName>
        <fullName evidence="1">Uncharacterized protein</fullName>
    </submittedName>
</protein>
<dbReference type="STRING" id="1798500.A3C21_01090"/>
<evidence type="ECO:0000313" key="1">
    <source>
        <dbReference type="EMBL" id="OGG66951.1"/>
    </source>
</evidence>
<reference evidence="1 2" key="1">
    <citation type="journal article" date="2016" name="Nat. Commun.">
        <title>Thousands of microbial genomes shed light on interconnected biogeochemical processes in an aquifer system.</title>
        <authorList>
            <person name="Anantharaman K."/>
            <person name="Brown C.T."/>
            <person name="Hug L.A."/>
            <person name="Sharon I."/>
            <person name="Castelle C.J."/>
            <person name="Probst A.J."/>
            <person name="Thomas B.C."/>
            <person name="Singh A."/>
            <person name="Wilkins M.J."/>
            <person name="Karaoz U."/>
            <person name="Brodie E.L."/>
            <person name="Williams K.H."/>
            <person name="Hubbard S.S."/>
            <person name="Banfield J.F."/>
        </authorList>
    </citation>
    <scope>NUCLEOTIDE SEQUENCE [LARGE SCALE GENOMIC DNA]</scope>
</reference>
<organism evidence="1 2">
    <name type="scientific">Candidatus Kaiserbacteria bacterium RIFCSPHIGHO2_02_FULL_59_21</name>
    <dbReference type="NCBI Taxonomy" id="1798500"/>
    <lineage>
        <taxon>Bacteria</taxon>
        <taxon>Candidatus Kaiseribacteriota</taxon>
    </lineage>
</organism>
<sequence length="83" mass="9218">MSGKSGKTKKKYLVVGSNNFWYASARGKANALKLARDVVNSRTSSYGDPETDYSPNTPEGVYVYEARQIGYIENKGDETDESR</sequence>
<evidence type="ECO:0000313" key="2">
    <source>
        <dbReference type="Proteomes" id="UP000178572"/>
    </source>
</evidence>
<dbReference type="AlphaFoldDB" id="A0A1F6DZU9"/>
<comment type="caution">
    <text evidence="1">The sequence shown here is derived from an EMBL/GenBank/DDBJ whole genome shotgun (WGS) entry which is preliminary data.</text>
</comment>
<dbReference type="EMBL" id="MFLN01000033">
    <property type="protein sequence ID" value="OGG66951.1"/>
    <property type="molecule type" value="Genomic_DNA"/>
</dbReference>
<name>A0A1F6DZU9_9BACT</name>